<sequence length="555" mass="64954">MKQLWTLLKYNYKSLYGFHGFKYSWKYEKEKLYLNFFIYGLLLFLFYNIFKVYIQINEFLYYNLSLTREQNLMIEGLLNFTFLLLLTFGLAGSYISTVSNSRESNYVMTLPLKPWQILLSRFVPGYIFQLLLSLFVLMPVFIINGISSNKPFSYYIFAFIITVLIPVFPMVSQFFVFVLIQRAGYFFGKREVANITALVTNIVFIILLKEITGMQNYLEINKNTNLSIIKYKLFRLTDLSNIFYPVNIAYKVITEKGIISFKYLLFFIFISLIGLILILELLSKSLVYIISRSNEINNKNKQKVYNMERLFFKRQSKVMALLQRDIKLFYRDSTFVIYGFAMTLIIPFLLIYSFYSGMPELLKVISNIEKDLNTKYFITLITTLVYILVGGFNMIASTALSREGKTFYFLKSLPINPQEYIKAKLLHCNILSIIFGILTCSFSFFVTGLSLICLLLAFIIGFFILNIYFSIGLFCEFCIPMLNWENPRVVVRQNINVLISMVLLILFVILSINVITKISKLAIYMPYIAIGLGIITFAFYKFLIYFGTKRYYEIS</sequence>
<keyword evidence="1" id="KW-0472">Membrane</keyword>
<protein>
    <recommendedName>
        <fullName evidence="4">ABC-2 type transport system permease protein</fullName>
    </recommendedName>
</protein>
<feature type="transmembrane region" description="Helical" evidence="1">
    <location>
        <begin position="154"/>
        <end position="180"/>
    </location>
</feature>
<evidence type="ECO:0000313" key="2">
    <source>
        <dbReference type="EMBL" id="AIS51561.1"/>
    </source>
</evidence>
<dbReference type="STRING" id="2325.TKV_c03570"/>
<gene>
    <name evidence="2" type="ORF">TKV_c03570</name>
</gene>
<feature type="transmembrane region" description="Helical" evidence="1">
    <location>
        <begin position="495"/>
        <end position="515"/>
    </location>
</feature>
<dbReference type="KEGG" id="tki:TKV_c03570"/>
<dbReference type="OrthoDB" id="138672at2"/>
<dbReference type="Pfam" id="PF16949">
    <property type="entry name" value="ABC_tran_2"/>
    <property type="match status" value="1"/>
</dbReference>
<proteinExistence type="predicted"/>
<feature type="transmembrane region" description="Helical" evidence="1">
    <location>
        <begin position="263"/>
        <end position="282"/>
    </location>
</feature>
<dbReference type="Proteomes" id="UP000029669">
    <property type="component" value="Chromosome"/>
</dbReference>
<dbReference type="eggNOG" id="ENOG502Z8T8">
    <property type="taxonomic scope" value="Bacteria"/>
</dbReference>
<evidence type="ECO:0000256" key="1">
    <source>
        <dbReference type="SAM" id="Phobius"/>
    </source>
</evidence>
<accession>A0A097AP27</accession>
<dbReference type="InterPro" id="IPR031599">
    <property type="entry name" value="ABC_tran_2"/>
</dbReference>
<organism evidence="2 3">
    <name type="scientific">Thermoanaerobacter kivui</name>
    <name type="common">Acetogenium kivui</name>
    <dbReference type="NCBI Taxonomy" id="2325"/>
    <lineage>
        <taxon>Bacteria</taxon>
        <taxon>Bacillati</taxon>
        <taxon>Bacillota</taxon>
        <taxon>Clostridia</taxon>
        <taxon>Thermoanaerobacterales</taxon>
        <taxon>Thermoanaerobacteraceae</taxon>
        <taxon>Thermoanaerobacter</taxon>
    </lineage>
</organism>
<feature type="transmembrane region" description="Helical" evidence="1">
    <location>
        <begin position="521"/>
        <end position="540"/>
    </location>
</feature>
<feature type="transmembrane region" description="Helical" evidence="1">
    <location>
        <begin position="375"/>
        <end position="396"/>
    </location>
</feature>
<feature type="transmembrane region" description="Helical" evidence="1">
    <location>
        <begin position="32"/>
        <end position="56"/>
    </location>
</feature>
<feature type="transmembrane region" description="Helical" evidence="1">
    <location>
        <begin position="192"/>
        <end position="208"/>
    </location>
</feature>
<dbReference type="AlphaFoldDB" id="A0A097AP27"/>
<dbReference type="EMBL" id="CP009170">
    <property type="protein sequence ID" value="AIS51561.1"/>
    <property type="molecule type" value="Genomic_DNA"/>
</dbReference>
<keyword evidence="1" id="KW-0812">Transmembrane</keyword>
<feature type="transmembrane region" description="Helical" evidence="1">
    <location>
        <begin position="335"/>
        <end position="355"/>
    </location>
</feature>
<feature type="transmembrane region" description="Helical" evidence="1">
    <location>
        <begin position="118"/>
        <end position="142"/>
    </location>
</feature>
<feature type="transmembrane region" description="Helical" evidence="1">
    <location>
        <begin position="451"/>
        <end position="474"/>
    </location>
</feature>
<name>A0A097AP27_THEKI</name>
<evidence type="ECO:0000313" key="3">
    <source>
        <dbReference type="Proteomes" id="UP000029669"/>
    </source>
</evidence>
<dbReference type="RefSeq" id="WP_049684513.1">
    <property type="nucleotide sequence ID" value="NZ_CP009170.1"/>
</dbReference>
<evidence type="ECO:0008006" key="4">
    <source>
        <dbReference type="Google" id="ProtNLM"/>
    </source>
</evidence>
<dbReference type="HOGENOM" id="CLU_031634_0_0_9"/>
<feature type="transmembrane region" description="Helical" evidence="1">
    <location>
        <begin position="76"/>
        <end position="97"/>
    </location>
</feature>
<reference evidence="3" key="1">
    <citation type="journal article" date="2015" name="Genome Announc.">
        <title>Whole-Genome Sequences of 80 Environmental and Clinical Isolates of Burkholderia pseudomallei.</title>
        <authorList>
            <person name="Johnson S.L."/>
            <person name="Baker A.L."/>
            <person name="Chain P.S."/>
            <person name="Currie B.J."/>
            <person name="Daligault H.E."/>
            <person name="Davenport K.W."/>
            <person name="Davis C.B."/>
            <person name="Inglis T.J."/>
            <person name="Kaestli M."/>
            <person name="Koren S."/>
            <person name="Mayo M."/>
            <person name="Merritt A.J."/>
            <person name="Price E.P."/>
            <person name="Sarovich D.S."/>
            <person name="Warner J."/>
            <person name="Rosovitz M.J."/>
        </authorList>
    </citation>
    <scope>NUCLEOTIDE SEQUENCE [LARGE SCALE GENOMIC DNA]</scope>
    <source>
        <strain evidence="3">DSM 2030</strain>
    </source>
</reference>
<feature type="transmembrane region" description="Helical" evidence="1">
    <location>
        <begin position="425"/>
        <end position="445"/>
    </location>
</feature>
<keyword evidence="1" id="KW-1133">Transmembrane helix</keyword>
<keyword evidence="3" id="KW-1185">Reference proteome</keyword>